<keyword evidence="7" id="KW-1185">Reference proteome</keyword>
<gene>
    <name evidence="6" type="primary">nikA</name>
    <name evidence="6" type="ORF">sm9_1789</name>
</gene>
<dbReference type="SUPFAM" id="SSF53850">
    <property type="entry name" value="Periplasmic binding protein-like II"/>
    <property type="match status" value="1"/>
</dbReference>
<reference evidence="6 7" key="1">
    <citation type="submission" date="2015-04" db="EMBL/GenBank/DDBJ databases">
        <title>The complete genome sequence of the rumen methanogen Methanobrevibacter millerae SM9.</title>
        <authorList>
            <person name="Leahy S.C."/>
            <person name="Kelly W.J."/>
            <person name="Pacheco D.M."/>
            <person name="Li D."/>
            <person name="Altermann E."/>
            <person name="Attwood G.T."/>
        </authorList>
    </citation>
    <scope>NUCLEOTIDE SEQUENCE [LARGE SCALE GENOMIC DNA]</scope>
    <source>
        <strain evidence="6 7">SM9</strain>
    </source>
</reference>
<proteinExistence type="inferred from homology"/>
<dbReference type="AlphaFoldDB" id="A0A0U3CZ54"/>
<dbReference type="CDD" id="cd08518">
    <property type="entry name" value="PBP2_NikA_DppA_OppA_like_19"/>
    <property type="match status" value="1"/>
</dbReference>
<evidence type="ECO:0000256" key="3">
    <source>
        <dbReference type="ARBA" id="ARBA00022729"/>
    </source>
</evidence>
<dbReference type="GO" id="GO:1904680">
    <property type="term" value="F:peptide transmembrane transporter activity"/>
    <property type="evidence" value="ECO:0007669"/>
    <property type="project" value="TreeGrafter"/>
</dbReference>
<dbReference type="PANTHER" id="PTHR30290:SF9">
    <property type="entry name" value="OLIGOPEPTIDE-BINDING PROTEIN APPA"/>
    <property type="match status" value="1"/>
</dbReference>
<dbReference type="PIRSF" id="PIRSF002741">
    <property type="entry name" value="MppA"/>
    <property type="match status" value="1"/>
</dbReference>
<dbReference type="Proteomes" id="UP000067738">
    <property type="component" value="Chromosome"/>
</dbReference>
<evidence type="ECO:0000313" key="6">
    <source>
        <dbReference type="EMBL" id="ALT69556.1"/>
    </source>
</evidence>
<dbReference type="PATRIC" id="fig|230361.4.peg.1851"/>
<evidence type="ECO:0000259" key="5">
    <source>
        <dbReference type="Pfam" id="PF00496"/>
    </source>
</evidence>
<dbReference type="Gene3D" id="3.10.105.10">
    <property type="entry name" value="Dipeptide-binding Protein, Domain 3"/>
    <property type="match status" value="1"/>
</dbReference>
<dbReference type="InterPro" id="IPR039424">
    <property type="entry name" value="SBP_5"/>
</dbReference>
<accession>A0A0U3CZ54</accession>
<evidence type="ECO:0000313" key="7">
    <source>
        <dbReference type="Proteomes" id="UP000067738"/>
    </source>
</evidence>
<dbReference type="InterPro" id="IPR000914">
    <property type="entry name" value="SBP_5_dom"/>
</dbReference>
<dbReference type="EMBL" id="CP011266">
    <property type="protein sequence ID" value="ALT69556.1"/>
    <property type="molecule type" value="Genomic_DNA"/>
</dbReference>
<feature type="transmembrane region" description="Helical" evidence="4">
    <location>
        <begin position="12"/>
        <end position="32"/>
    </location>
</feature>
<sequence>MVFNMVKIMDKKIIIGGIVVLLIVIVGAFAFMGNSHHDDDPTHLVVAAHSNIKEPKAGFNPLTGWGCGHQNYNPLIQSCLFKTDSNGTIVPDIATDYSISSDGKTWTVNLRNDIKFSDNSTLNAEDVAFTFNTAKETESELDLTNLANATAVNDTCVQFNLVEPRSTFIYDLRYVGIVPSDTYNQSTYGEHPIGSGPYVLDHWDKGQQAIFKINDNYYGEKPYFTQITMLFPEESTWLELAKSKDVDVVPVATSALNQTVDGYQFVEKSAGRAQGVSLPYLEDTGVVYNGSMKVGNNVTADKSIREALNVGINRTEIVNSVFSGHATPEFTGVDTRDYANNQSKVADGNVEQAKQILAQGGWTDTDGDGIVEKNGTKASFDLYYPPDYLDRQSLSTVFAEQAKQLGIEVKLVGADWDTIYANMYSSAALMQQTSPDPYKSIYQQYHSKEMDGFYMNPNLYNDSASDALMEKAMASNDFNQANSLWAESALVNGHGWGPAGDAPWVWIANYDYNYFIKDGIDIGNQPDGLGNDILINICEWKRA</sequence>
<feature type="domain" description="Solute-binding protein family 5" evidence="5">
    <location>
        <begin position="88"/>
        <end position="450"/>
    </location>
</feature>
<dbReference type="Pfam" id="PF00496">
    <property type="entry name" value="SBP_bac_5"/>
    <property type="match status" value="1"/>
</dbReference>
<keyword evidence="3" id="KW-0732">Signal</keyword>
<name>A0A0U3CZ54_9EURY</name>
<dbReference type="PANTHER" id="PTHR30290">
    <property type="entry name" value="PERIPLASMIC BINDING COMPONENT OF ABC TRANSPORTER"/>
    <property type="match status" value="1"/>
</dbReference>
<keyword evidence="4" id="KW-1133">Transmembrane helix</keyword>
<organism evidence="6 7">
    <name type="scientific">Methanobrevibacter millerae</name>
    <dbReference type="NCBI Taxonomy" id="230361"/>
    <lineage>
        <taxon>Archaea</taxon>
        <taxon>Methanobacteriati</taxon>
        <taxon>Methanobacteriota</taxon>
        <taxon>Methanomada group</taxon>
        <taxon>Methanobacteria</taxon>
        <taxon>Methanobacteriales</taxon>
        <taxon>Methanobacteriaceae</taxon>
        <taxon>Methanobrevibacter</taxon>
    </lineage>
</organism>
<evidence type="ECO:0000256" key="4">
    <source>
        <dbReference type="SAM" id="Phobius"/>
    </source>
</evidence>
<dbReference type="Gene3D" id="3.40.190.10">
    <property type="entry name" value="Periplasmic binding protein-like II"/>
    <property type="match status" value="1"/>
</dbReference>
<dbReference type="KEGG" id="mmil:sm9_1789"/>
<keyword evidence="4" id="KW-0812">Transmembrane</keyword>
<dbReference type="GO" id="GO:0042597">
    <property type="term" value="C:periplasmic space"/>
    <property type="evidence" value="ECO:0007669"/>
    <property type="project" value="UniProtKB-ARBA"/>
</dbReference>
<protein>
    <submittedName>
        <fullName evidence="6">Nickel ABC transporter substrate-binding protein NikA</fullName>
    </submittedName>
</protein>
<dbReference type="GO" id="GO:0043190">
    <property type="term" value="C:ATP-binding cassette (ABC) transporter complex"/>
    <property type="evidence" value="ECO:0007669"/>
    <property type="project" value="InterPro"/>
</dbReference>
<keyword evidence="2" id="KW-0813">Transport</keyword>
<dbReference type="InterPro" id="IPR030678">
    <property type="entry name" value="Peptide/Ni-bd"/>
</dbReference>
<comment type="similarity">
    <text evidence="1">Belongs to the bacterial solute-binding protein 5 family.</text>
</comment>
<evidence type="ECO:0000256" key="2">
    <source>
        <dbReference type="ARBA" id="ARBA00022448"/>
    </source>
</evidence>
<evidence type="ECO:0000256" key="1">
    <source>
        <dbReference type="ARBA" id="ARBA00005695"/>
    </source>
</evidence>
<dbReference type="GO" id="GO:0015833">
    <property type="term" value="P:peptide transport"/>
    <property type="evidence" value="ECO:0007669"/>
    <property type="project" value="TreeGrafter"/>
</dbReference>
<keyword evidence="4" id="KW-0472">Membrane</keyword>